<dbReference type="Gene3D" id="1.10.510.10">
    <property type="entry name" value="Transferase(Phosphotransferase) domain 1"/>
    <property type="match status" value="1"/>
</dbReference>
<dbReference type="GO" id="GO:0004674">
    <property type="term" value="F:protein serine/threonine kinase activity"/>
    <property type="evidence" value="ECO:0007669"/>
    <property type="project" value="UniProtKB-KW"/>
</dbReference>
<dbReference type="GO" id="GO:0005524">
    <property type="term" value="F:ATP binding"/>
    <property type="evidence" value="ECO:0007669"/>
    <property type="project" value="UniProtKB-UniRule"/>
</dbReference>
<sequence>MVGLSKSSTSSEVIDEHIRKLIKVSLGFVLDEEELLILALLLEPGVLLLGGNEFSEFSMRYSWIKKNSRQRKLKDTSKLSTTKTSSLLPSDLYRHFSITEIKATTQDFNDRFLIGYGGFGNVYRGIIDGETTTVAIKRLNPSSRQGCHEFHTEITMPSNLRQMHLVSLIGYCDDHGEMILVYEYMPHGTLCEHLYKTENRPLYWKQRLEICIGAARWLHYLHREAKHSIIHRYVKSSNTQLDENHVAKVSDFGLSKLGPTNSLGTHVSTVLGSVGYLRPRVLSRAAFGRKICVLFRRGLICGVVRYAPNDPGPIEGESEWTKLCYLNGTLDQIIDPYLTGQITPMAWQKFGEVAENCVRAKGVQRPTMSDIVWALEFTLQLQETMGKKMSGSDVTTTDDELSSVSSENAAKSQQSMGDTTCSITVGHLSSETKILEKDTSRLLFGDDN</sequence>
<dbReference type="PROSITE" id="PS00107">
    <property type="entry name" value="PROTEIN_KINASE_ATP"/>
    <property type="match status" value="1"/>
</dbReference>
<reference evidence="9 10" key="1">
    <citation type="journal article" date="2021" name="Commun. Biol.">
        <title>The genome of Shorea leprosula (Dipterocarpaceae) highlights the ecological relevance of drought in aseasonal tropical rainforests.</title>
        <authorList>
            <person name="Ng K.K.S."/>
            <person name="Kobayashi M.J."/>
            <person name="Fawcett J.A."/>
            <person name="Hatakeyama M."/>
            <person name="Paape T."/>
            <person name="Ng C.H."/>
            <person name="Ang C.C."/>
            <person name="Tnah L.H."/>
            <person name="Lee C.T."/>
            <person name="Nishiyama T."/>
            <person name="Sese J."/>
            <person name="O'Brien M.J."/>
            <person name="Copetti D."/>
            <person name="Mohd Noor M.I."/>
            <person name="Ong R.C."/>
            <person name="Putra M."/>
            <person name="Sireger I.Z."/>
            <person name="Indrioko S."/>
            <person name="Kosugi Y."/>
            <person name="Izuno A."/>
            <person name="Isagi Y."/>
            <person name="Lee S.L."/>
            <person name="Shimizu K.K."/>
        </authorList>
    </citation>
    <scope>NUCLEOTIDE SEQUENCE [LARGE SCALE GENOMIC DNA]</scope>
    <source>
        <strain evidence="9">214</strain>
    </source>
</reference>
<keyword evidence="2" id="KW-0808">Transferase</keyword>
<keyword evidence="4" id="KW-0418">Kinase</keyword>
<dbReference type="EMBL" id="BPVZ01000046">
    <property type="protein sequence ID" value="GKV16993.1"/>
    <property type="molecule type" value="Genomic_DNA"/>
</dbReference>
<evidence type="ECO:0000313" key="9">
    <source>
        <dbReference type="EMBL" id="GKV16993.1"/>
    </source>
</evidence>
<evidence type="ECO:0000256" key="7">
    <source>
        <dbReference type="SAM" id="MobiDB-lite"/>
    </source>
</evidence>
<feature type="domain" description="Protein kinase" evidence="8">
    <location>
        <begin position="108"/>
        <end position="378"/>
    </location>
</feature>
<feature type="binding site" evidence="6">
    <location>
        <position position="137"/>
    </location>
    <ligand>
        <name>ATP</name>
        <dbReference type="ChEBI" id="CHEBI:30616"/>
    </ligand>
</feature>
<dbReference type="GO" id="GO:0005886">
    <property type="term" value="C:plasma membrane"/>
    <property type="evidence" value="ECO:0007669"/>
    <property type="project" value="TreeGrafter"/>
</dbReference>
<keyword evidence="3 6" id="KW-0547">Nucleotide-binding</keyword>
<evidence type="ECO:0000256" key="1">
    <source>
        <dbReference type="ARBA" id="ARBA00022527"/>
    </source>
</evidence>
<dbReference type="InterPro" id="IPR000719">
    <property type="entry name" value="Prot_kinase_dom"/>
</dbReference>
<dbReference type="Proteomes" id="UP001054252">
    <property type="component" value="Unassembled WGS sequence"/>
</dbReference>
<dbReference type="Pfam" id="PF07714">
    <property type="entry name" value="PK_Tyr_Ser-Thr"/>
    <property type="match status" value="1"/>
</dbReference>
<dbReference type="InterPro" id="IPR045272">
    <property type="entry name" value="ANXUR1/2-like"/>
</dbReference>
<keyword evidence="10" id="KW-1185">Reference proteome</keyword>
<dbReference type="GO" id="GO:0004714">
    <property type="term" value="F:transmembrane receptor protein tyrosine kinase activity"/>
    <property type="evidence" value="ECO:0007669"/>
    <property type="project" value="InterPro"/>
</dbReference>
<dbReference type="InterPro" id="IPR017441">
    <property type="entry name" value="Protein_kinase_ATP_BS"/>
</dbReference>
<dbReference type="FunFam" id="3.30.200.20:FF:000039">
    <property type="entry name" value="receptor-like protein kinase FERONIA"/>
    <property type="match status" value="1"/>
</dbReference>
<evidence type="ECO:0000256" key="6">
    <source>
        <dbReference type="PROSITE-ProRule" id="PRU10141"/>
    </source>
</evidence>
<dbReference type="Gene3D" id="3.30.200.20">
    <property type="entry name" value="Phosphorylase Kinase, domain 1"/>
    <property type="match status" value="1"/>
</dbReference>
<evidence type="ECO:0000256" key="2">
    <source>
        <dbReference type="ARBA" id="ARBA00022679"/>
    </source>
</evidence>
<gene>
    <name evidence="9" type="ORF">SLEP1_g27553</name>
</gene>
<dbReference type="InterPro" id="IPR001245">
    <property type="entry name" value="Ser-Thr/Tyr_kinase_cat_dom"/>
</dbReference>
<comment type="caution">
    <text evidence="9">The sequence shown here is derived from an EMBL/GenBank/DDBJ whole genome shotgun (WGS) entry which is preliminary data.</text>
</comment>
<evidence type="ECO:0000256" key="5">
    <source>
        <dbReference type="ARBA" id="ARBA00022840"/>
    </source>
</evidence>
<dbReference type="PROSITE" id="PS50011">
    <property type="entry name" value="PROTEIN_KINASE_DOM"/>
    <property type="match status" value="1"/>
</dbReference>
<evidence type="ECO:0000256" key="4">
    <source>
        <dbReference type="ARBA" id="ARBA00022777"/>
    </source>
</evidence>
<feature type="region of interest" description="Disordered" evidence="7">
    <location>
        <begin position="388"/>
        <end position="417"/>
    </location>
</feature>
<protein>
    <recommendedName>
        <fullName evidence="8">Protein kinase domain-containing protein</fullName>
    </recommendedName>
</protein>
<evidence type="ECO:0000259" key="8">
    <source>
        <dbReference type="PROSITE" id="PS50011"/>
    </source>
</evidence>
<feature type="compositionally biased region" description="Polar residues" evidence="7">
    <location>
        <begin position="402"/>
        <end position="417"/>
    </location>
</feature>
<keyword evidence="1" id="KW-0723">Serine/threonine-protein kinase</keyword>
<keyword evidence="5 6" id="KW-0067">ATP-binding</keyword>
<dbReference type="InterPro" id="IPR011009">
    <property type="entry name" value="Kinase-like_dom_sf"/>
</dbReference>
<dbReference type="GO" id="GO:0009506">
    <property type="term" value="C:plasmodesma"/>
    <property type="evidence" value="ECO:0007669"/>
    <property type="project" value="TreeGrafter"/>
</dbReference>
<dbReference type="AlphaFoldDB" id="A0AAV5JWU7"/>
<dbReference type="SUPFAM" id="SSF56112">
    <property type="entry name" value="Protein kinase-like (PK-like)"/>
    <property type="match status" value="1"/>
</dbReference>
<dbReference type="PANTHER" id="PTHR27003:SF444">
    <property type="entry name" value="PROTEIN KINASE DOMAIN-CONTAINING PROTEIN"/>
    <property type="match status" value="1"/>
</dbReference>
<evidence type="ECO:0000256" key="3">
    <source>
        <dbReference type="ARBA" id="ARBA00022741"/>
    </source>
</evidence>
<dbReference type="PANTHER" id="PTHR27003">
    <property type="entry name" value="OS07G0166700 PROTEIN"/>
    <property type="match status" value="1"/>
</dbReference>
<accession>A0AAV5JWU7</accession>
<name>A0AAV5JWU7_9ROSI</name>
<proteinExistence type="predicted"/>
<evidence type="ECO:0000313" key="10">
    <source>
        <dbReference type="Proteomes" id="UP001054252"/>
    </source>
</evidence>
<organism evidence="9 10">
    <name type="scientific">Rubroshorea leprosula</name>
    <dbReference type="NCBI Taxonomy" id="152421"/>
    <lineage>
        <taxon>Eukaryota</taxon>
        <taxon>Viridiplantae</taxon>
        <taxon>Streptophyta</taxon>
        <taxon>Embryophyta</taxon>
        <taxon>Tracheophyta</taxon>
        <taxon>Spermatophyta</taxon>
        <taxon>Magnoliopsida</taxon>
        <taxon>eudicotyledons</taxon>
        <taxon>Gunneridae</taxon>
        <taxon>Pentapetalae</taxon>
        <taxon>rosids</taxon>
        <taxon>malvids</taxon>
        <taxon>Malvales</taxon>
        <taxon>Dipterocarpaceae</taxon>
        <taxon>Rubroshorea</taxon>
    </lineage>
</organism>